<keyword evidence="1" id="KW-0378">Hydrolase</keyword>
<dbReference type="Proteomes" id="UP000032737">
    <property type="component" value="Chromosome"/>
</dbReference>
<dbReference type="GO" id="GO:0052689">
    <property type="term" value="F:carboxylic ester hydrolase activity"/>
    <property type="evidence" value="ECO:0007669"/>
    <property type="project" value="UniProtKB-ARBA"/>
</dbReference>
<dbReference type="PANTHER" id="PTHR22946:SF9">
    <property type="entry name" value="POLYKETIDE TRANSFERASE AF380"/>
    <property type="match status" value="1"/>
</dbReference>
<feature type="domain" description="AB hydrolase-1" evidence="4">
    <location>
        <begin position="67"/>
        <end position="161"/>
    </location>
</feature>
<sequence>MLKKIQKPVVWLLTLVIVVLASSFFASTVQNSFFQVKVDKVSFETERGTLSGYLYKPRGVSDSKPAPAVVLTHGYLNNAEMQEIGAIELSRRGFVVLAFDMYDHGDSRWDTPAAFNFFVRSVYDAVQYVYDLDFVLKAANGDGMIGVSGHSMGGFSSSYAVIFDEMDFLTNGYRKIAAALPVGADFRYIGVANPETMFGPRSAGIIAAHWDQFFFDNSGADGTVKYKDFVKDTVGLKFLGRDDEGNAEASTWYDRDSGQRIIYTPDETHPQNTWSLETGRNTIDFFTDAFEFQLNRHADLGTLSSYGIEEQGGQVWWLKEAFTLIALIALFLMIFPAFTLLTQLPVFNKIIKQQSESTSLKSSNEPHLNKLKVVLIVGSLLLSAFYLNIFMDRQAAGMDLLAKTMHYVAGGAIFFVIAVWLITLVKEEERLVKLAQKITLGSSVVVLIALAFRWVLVNPGIINNVNYWSAPSINSIAYWAMAAGLLTLLITFATTPMFKVSDNPYGLKASWTEVGMGLVTSIVLTFGFFLFIAIIEWIFKTDFRFYTYAIKVFNNRQFIAALRYIPIFFVYYLAVGISVFVNAKKMKPILADILAAVLLVGPVILFLVYDYFVLYNTGVAAFNNFSLNAILLVGLVPTLVVAGIILRRLAEKTGNIWTGVFFTTMFFTFVAVANTAVYLITFK</sequence>
<dbReference type="InterPro" id="IPR050261">
    <property type="entry name" value="FrsA_esterase"/>
</dbReference>
<dbReference type="PANTHER" id="PTHR22946">
    <property type="entry name" value="DIENELACTONE HYDROLASE DOMAIN-CONTAINING PROTEIN-RELATED"/>
    <property type="match status" value="1"/>
</dbReference>
<proteinExistence type="inferred from homology"/>
<dbReference type="EMBL" id="FO681348">
    <property type="protein sequence ID" value="CCV65088.1"/>
    <property type="molecule type" value="Genomic_DNA"/>
</dbReference>
<dbReference type="Gene3D" id="3.40.50.1820">
    <property type="entry name" value="alpha/beta hydrolase"/>
    <property type="match status" value="1"/>
</dbReference>
<dbReference type="Pfam" id="PF00561">
    <property type="entry name" value="Abhydrolase_1"/>
    <property type="match status" value="1"/>
</dbReference>
<feature type="transmembrane region" description="Helical" evidence="3">
    <location>
        <begin position="658"/>
        <end position="680"/>
    </location>
</feature>
<name>U4KQS4_9MOLU</name>
<protein>
    <submittedName>
        <fullName evidence="5">Conserved membrane-spanning protein</fullName>
    </submittedName>
</protein>
<reference evidence="5 6" key="1">
    <citation type="journal article" date="2013" name="J. Mol. Microbiol. Biotechnol.">
        <title>Analysis of the Complete Genomes of Acholeplasma brassicae , A. palmae and A. laidlawii and Their Comparison to the Obligate Parasites from ' Candidatus Phytoplasma'.</title>
        <authorList>
            <person name="Kube M."/>
            <person name="Siewert C."/>
            <person name="Migdoll A.M."/>
            <person name="Duduk B."/>
            <person name="Holz S."/>
            <person name="Rabus R."/>
            <person name="Seemuller E."/>
            <person name="Mitrovic J."/>
            <person name="Muller I."/>
            <person name="Buttner C."/>
            <person name="Reinhardt R."/>
        </authorList>
    </citation>
    <scope>NUCLEOTIDE SEQUENCE [LARGE SCALE GENOMIC DNA]</scope>
    <source>
        <strain evidence="6">0502</strain>
    </source>
</reference>
<feature type="transmembrane region" description="Helical" evidence="3">
    <location>
        <begin position="368"/>
        <end position="387"/>
    </location>
</feature>
<dbReference type="STRING" id="61635.BN85300670"/>
<dbReference type="SUPFAM" id="SSF53474">
    <property type="entry name" value="alpha/beta-Hydrolases"/>
    <property type="match status" value="1"/>
</dbReference>
<feature type="transmembrane region" description="Helical" evidence="3">
    <location>
        <begin position="321"/>
        <end position="347"/>
    </location>
</feature>
<dbReference type="HOGENOM" id="CLU_026983_1_0_14"/>
<feature type="transmembrane region" description="Helical" evidence="3">
    <location>
        <begin position="407"/>
        <end position="426"/>
    </location>
</feature>
<evidence type="ECO:0000256" key="3">
    <source>
        <dbReference type="SAM" id="Phobius"/>
    </source>
</evidence>
<evidence type="ECO:0000256" key="2">
    <source>
        <dbReference type="ARBA" id="ARBA00038115"/>
    </source>
</evidence>
<evidence type="ECO:0000259" key="4">
    <source>
        <dbReference type="Pfam" id="PF00561"/>
    </source>
</evidence>
<feature type="transmembrane region" description="Helical" evidence="3">
    <location>
        <begin position="593"/>
        <end position="613"/>
    </location>
</feature>
<feature type="transmembrane region" description="Helical" evidence="3">
    <location>
        <begin position="518"/>
        <end position="539"/>
    </location>
</feature>
<accession>U4KQS4</accession>
<comment type="similarity">
    <text evidence="2">Belongs to the AB hydrolase superfamily. FUS2 hydrolase family.</text>
</comment>
<organism evidence="5 6">
    <name type="scientific">Acholeplasma brassicae</name>
    <dbReference type="NCBI Taxonomy" id="61635"/>
    <lineage>
        <taxon>Bacteria</taxon>
        <taxon>Bacillati</taxon>
        <taxon>Mycoplasmatota</taxon>
        <taxon>Mollicutes</taxon>
        <taxon>Acholeplasmatales</taxon>
        <taxon>Acholeplasmataceae</taxon>
        <taxon>Acholeplasma</taxon>
    </lineage>
</organism>
<evidence type="ECO:0000313" key="6">
    <source>
        <dbReference type="Proteomes" id="UP000032737"/>
    </source>
</evidence>
<feature type="transmembrane region" description="Helical" evidence="3">
    <location>
        <begin position="625"/>
        <end position="646"/>
    </location>
</feature>
<keyword evidence="6" id="KW-1185">Reference proteome</keyword>
<evidence type="ECO:0000313" key="5">
    <source>
        <dbReference type="EMBL" id="CCV65088.1"/>
    </source>
</evidence>
<feature type="transmembrane region" description="Helical" evidence="3">
    <location>
        <begin position="438"/>
        <end position="456"/>
    </location>
</feature>
<keyword evidence="3" id="KW-0472">Membrane</keyword>
<evidence type="ECO:0000256" key="1">
    <source>
        <dbReference type="ARBA" id="ARBA00022801"/>
    </source>
</evidence>
<gene>
    <name evidence="5" type="ORF">BN85300670</name>
</gene>
<dbReference type="KEGG" id="abra:BN85300670"/>
<keyword evidence="3" id="KW-0812">Transmembrane</keyword>
<dbReference type="InterPro" id="IPR029058">
    <property type="entry name" value="AB_hydrolase_fold"/>
</dbReference>
<feature type="transmembrane region" description="Helical" evidence="3">
    <location>
        <begin position="476"/>
        <end position="498"/>
    </location>
</feature>
<dbReference type="InterPro" id="IPR000073">
    <property type="entry name" value="AB_hydrolase_1"/>
</dbReference>
<feature type="transmembrane region" description="Helical" evidence="3">
    <location>
        <begin position="559"/>
        <end position="581"/>
    </location>
</feature>
<keyword evidence="3" id="KW-1133">Transmembrane helix</keyword>
<dbReference type="AlphaFoldDB" id="U4KQS4"/>